<dbReference type="SUPFAM" id="SSF56112">
    <property type="entry name" value="Protein kinase-like (PK-like)"/>
    <property type="match status" value="1"/>
</dbReference>
<keyword evidence="7" id="KW-1185">Reference proteome</keyword>
<reference evidence="6 7" key="1">
    <citation type="journal article" date="2016" name="Mol. Biol. Evol.">
        <title>Comparative Genomics of Early-Diverging Mushroom-Forming Fungi Provides Insights into the Origins of Lignocellulose Decay Capabilities.</title>
        <authorList>
            <person name="Nagy L.G."/>
            <person name="Riley R."/>
            <person name="Tritt A."/>
            <person name="Adam C."/>
            <person name="Daum C."/>
            <person name="Floudas D."/>
            <person name="Sun H."/>
            <person name="Yadav J.S."/>
            <person name="Pangilinan J."/>
            <person name="Larsson K.H."/>
            <person name="Matsuura K."/>
            <person name="Barry K."/>
            <person name="Labutti K."/>
            <person name="Kuo R."/>
            <person name="Ohm R.A."/>
            <person name="Bhattacharya S.S."/>
            <person name="Shirouzu T."/>
            <person name="Yoshinaga Y."/>
            <person name="Martin F.M."/>
            <person name="Grigoriev I.V."/>
            <person name="Hibbett D.S."/>
        </authorList>
    </citation>
    <scope>NUCLEOTIDE SEQUENCE [LARGE SCALE GENOMIC DNA]</scope>
    <source>
        <strain evidence="6 7">TUFC12733</strain>
    </source>
</reference>
<feature type="domain" description="Protein kinase" evidence="5">
    <location>
        <begin position="1"/>
        <end position="243"/>
    </location>
</feature>
<dbReference type="InterPro" id="IPR011009">
    <property type="entry name" value="Kinase-like_dom_sf"/>
</dbReference>
<evidence type="ECO:0000259" key="5">
    <source>
        <dbReference type="PROSITE" id="PS50011"/>
    </source>
</evidence>
<dbReference type="PANTHER" id="PTHR44329">
    <property type="entry name" value="SERINE/THREONINE-PROTEIN KINASE TNNI3K-RELATED"/>
    <property type="match status" value="1"/>
</dbReference>
<organism evidence="6 7">
    <name type="scientific">Calocera viscosa (strain TUFC12733)</name>
    <dbReference type="NCBI Taxonomy" id="1330018"/>
    <lineage>
        <taxon>Eukaryota</taxon>
        <taxon>Fungi</taxon>
        <taxon>Dikarya</taxon>
        <taxon>Basidiomycota</taxon>
        <taxon>Agaricomycotina</taxon>
        <taxon>Dacrymycetes</taxon>
        <taxon>Dacrymycetales</taxon>
        <taxon>Dacrymycetaceae</taxon>
        <taxon>Calocera</taxon>
    </lineage>
</organism>
<evidence type="ECO:0000256" key="3">
    <source>
        <dbReference type="ARBA" id="ARBA00022777"/>
    </source>
</evidence>
<keyword evidence="4" id="KW-0067">ATP-binding</keyword>
<dbReference type="InterPro" id="IPR008271">
    <property type="entry name" value="Ser/Thr_kinase_AS"/>
</dbReference>
<feature type="non-terminal residue" evidence="6">
    <location>
        <position position="1"/>
    </location>
</feature>
<evidence type="ECO:0000313" key="7">
    <source>
        <dbReference type="Proteomes" id="UP000076738"/>
    </source>
</evidence>
<dbReference type="PIRSF" id="PIRSF000654">
    <property type="entry name" value="Integrin-linked_kinase"/>
    <property type="match status" value="1"/>
</dbReference>
<gene>
    <name evidence="6" type="ORF">CALVIDRAFT_479802</name>
</gene>
<dbReference type="AlphaFoldDB" id="A0A167N8B5"/>
<dbReference type="Proteomes" id="UP000076738">
    <property type="component" value="Unassembled WGS sequence"/>
</dbReference>
<dbReference type="InterPro" id="IPR051681">
    <property type="entry name" value="Ser/Thr_Kinases-Pseudokinases"/>
</dbReference>
<dbReference type="PANTHER" id="PTHR44329:SF288">
    <property type="entry name" value="MITOGEN-ACTIVATED PROTEIN KINASE KINASE KINASE 20"/>
    <property type="match status" value="1"/>
</dbReference>
<proteinExistence type="predicted"/>
<dbReference type="GO" id="GO:0004674">
    <property type="term" value="F:protein serine/threonine kinase activity"/>
    <property type="evidence" value="ECO:0007669"/>
    <property type="project" value="TreeGrafter"/>
</dbReference>
<protein>
    <submittedName>
        <fullName evidence="6">Kinase-like protein</fullName>
    </submittedName>
</protein>
<dbReference type="EMBL" id="KV417279">
    <property type="protein sequence ID" value="KZO97450.1"/>
    <property type="molecule type" value="Genomic_DNA"/>
</dbReference>
<sequence length="258" mass="29308">QLAVREAFTWHRLYHVNIVPFLGIADYAKICPGGSTQLCLVSPWLPDGDIMEYLKTNPAVSPFPLLVDILDGVEYLHSHASGPIIHGDLKANNILLDFRVIRARPTARLIDFGLSRIMEVDMPGGVSRSSSADKGNARWLAFERLRPGQYRLQQSETRTTMSDVFEVMRTFFEILTGGCPFQGKTEIEALLQALDGANPERPLNCYWIDDERWNLMLECWSQDRDTRPSLDTLREDLKQSIWIDRLLVCSSSCHINAK</sequence>
<keyword evidence="3 6" id="KW-0418">Kinase</keyword>
<evidence type="ECO:0000256" key="1">
    <source>
        <dbReference type="ARBA" id="ARBA00022679"/>
    </source>
</evidence>
<name>A0A167N8B5_CALVF</name>
<evidence type="ECO:0000256" key="4">
    <source>
        <dbReference type="ARBA" id="ARBA00022840"/>
    </source>
</evidence>
<dbReference type="InterPro" id="IPR001245">
    <property type="entry name" value="Ser-Thr/Tyr_kinase_cat_dom"/>
</dbReference>
<dbReference type="PROSITE" id="PS50011">
    <property type="entry name" value="PROTEIN_KINASE_DOM"/>
    <property type="match status" value="1"/>
</dbReference>
<dbReference type="PROSITE" id="PS00108">
    <property type="entry name" value="PROTEIN_KINASE_ST"/>
    <property type="match status" value="1"/>
</dbReference>
<dbReference type="OrthoDB" id="26722at2759"/>
<dbReference type="Pfam" id="PF07714">
    <property type="entry name" value="PK_Tyr_Ser-Thr"/>
    <property type="match status" value="1"/>
</dbReference>
<dbReference type="InterPro" id="IPR000719">
    <property type="entry name" value="Prot_kinase_dom"/>
</dbReference>
<dbReference type="Gene3D" id="1.10.510.10">
    <property type="entry name" value="Transferase(Phosphotransferase) domain 1"/>
    <property type="match status" value="1"/>
</dbReference>
<accession>A0A167N8B5</accession>
<keyword evidence="1" id="KW-0808">Transferase</keyword>
<dbReference type="GO" id="GO:0005524">
    <property type="term" value="F:ATP binding"/>
    <property type="evidence" value="ECO:0007669"/>
    <property type="project" value="UniProtKB-KW"/>
</dbReference>
<evidence type="ECO:0000256" key="2">
    <source>
        <dbReference type="ARBA" id="ARBA00022741"/>
    </source>
</evidence>
<keyword evidence="2" id="KW-0547">Nucleotide-binding</keyword>
<evidence type="ECO:0000313" key="6">
    <source>
        <dbReference type="EMBL" id="KZO97450.1"/>
    </source>
</evidence>
<dbReference type="SMART" id="SM00220">
    <property type="entry name" value="S_TKc"/>
    <property type="match status" value="1"/>
</dbReference>